<keyword evidence="2" id="KW-1185">Reference proteome</keyword>
<organism evidence="1 2">
    <name type="scientific">Metaplanococcus flavidus</name>
    <dbReference type="NCBI Taxonomy" id="569883"/>
    <lineage>
        <taxon>Bacteria</taxon>
        <taxon>Bacillati</taxon>
        <taxon>Bacillota</taxon>
        <taxon>Bacilli</taxon>
        <taxon>Bacillales</taxon>
        <taxon>Caryophanaceae</taxon>
        <taxon>Metaplanococcus</taxon>
    </lineage>
</organism>
<dbReference type="Proteomes" id="UP001597109">
    <property type="component" value="Unassembled WGS sequence"/>
</dbReference>
<dbReference type="Pfam" id="PF00300">
    <property type="entry name" value="His_Phos_1"/>
    <property type="match status" value="1"/>
</dbReference>
<dbReference type="InterPro" id="IPR013078">
    <property type="entry name" value="His_Pase_superF_clade-1"/>
</dbReference>
<dbReference type="InterPro" id="IPR029033">
    <property type="entry name" value="His_PPase_superfam"/>
</dbReference>
<protein>
    <submittedName>
        <fullName evidence="1">Histidine phosphatase family protein</fullName>
        <ecNumber evidence="1">3.1.3.-</ecNumber>
    </submittedName>
</protein>
<dbReference type="Gene3D" id="3.40.50.1240">
    <property type="entry name" value="Phosphoglycerate mutase-like"/>
    <property type="match status" value="1"/>
</dbReference>
<dbReference type="EC" id="3.1.3.-" evidence="1"/>
<dbReference type="PANTHER" id="PTHR48100">
    <property type="entry name" value="BROAD-SPECIFICITY PHOSPHATASE YOR283W-RELATED"/>
    <property type="match status" value="1"/>
</dbReference>
<gene>
    <name evidence="1" type="ORF">ACFQ1X_04140</name>
</gene>
<dbReference type="CDD" id="cd07040">
    <property type="entry name" value="HP"/>
    <property type="match status" value="1"/>
</dbReference>
<keyword evidence="1" id="KW-0378">Hydrolase</keyword>
<reference evidence="2" key="1">
    <citation type="journal article" date="2019" name="Int. J. Syst. Evol. Microbiol.">
        <title>The Global Catalogue of Microorganisms (GCM) 10K type strain sequencing project: providing services to taxonomists for standard genome sequencing and annotation.</title>
        <authorList>
            <consortium name="The Broad Institute Genomics Platform"/>
            <consortium name="The Broad Institute Genome Sequencing Center for Infectious Disease"/>
            <person name="Wu L."/>
            <person name="Ma J."/>
        </authorList>
    </citation>
    <scope>NUCLEOTIDE SEQUENCE [LARGE SCALE GENOMIC DNA]</scope>
    <source>
        <strain evidence="2">CCUG 56756</strain>
    </source>
</reference>
<dbReference type="PANTHER" id="PTHR48100:SF1">
    <property type="entry name" value="HISTIDINE PHOSPHATASE FAMILY PROTEIN-RELATED"/>
    <property type="match status" value="1"/>
</dbReference>
<comment type="caution">
    <text evidence="1">The sequence shown here is derived from an EMBL/GenBank/DDBJ whole genome shotgun (WGS) entry which is preliminary data.</text>
</comment>
<dbReference type="RefSeq" id="WP_144840283.1">
    <property type="nucleotide sequence ID" value="NZ_JBHTKI010000007.1"/>
</dbReference>
<dbReference type="SUPFAM" id="SSF53254">
    <property type="entry name" value="Phosphoglycerate mutase-like"/>
    <property type="match status" value="1"/>
</dbReference>
<dbReference type="GO" id="GO:0016787">
    <property type="term" value="F:hydrolase activity"/>
    <property type="evidence" value="ECO:0007669"/>
    <property type="project" value="UniProtKB-KW"/>
</dbReference>
<evidence type="ECO:0000313" key="1">
    <source>
        <dbReference type="EMBL" id="MFD1030611.1"/>
    </source>
</evidence>
<evidence type="ECO:0000313" key="2">
    <source>
        <dbReference type="Proteomes" id="UP001597109"/>
    </source>
</evidence>
<proteinExistence type="predicted"/>
<sequence>MIFIRHGQGEHTLNLPESLHLSHPSLTIKGMNQAKNLRSTLPLTSEDVLIVSPTLRTLQTAAIWSENMECKRVVHPLVSPRIFPARSDAATLPCDESLDPARLQDEFTSFVPPPNLAASLWTTGINVLSEDKFNLLAEEFIDYCRNLQSEKIHIVTHDGTITSYRQKISGCRFTREDFLQETESFRLMVE</sequence>
<name>A0ABW3LA44_9BACL</name>
<dbReference type="InterPro" id="IPR050275">
    <property type="entry name" value="PGM_Phosphatase"/>
</dbReference>
<accession>A0ABW3LA44</accession>
<dbReference type="EMBL" id="JBHTKI010000007">
    <property type="protein sequence ID" value="MFD1030611.1"/>
    <property type="molecule type" value="Genomic_DNA"/>
</dbReference>